<proteinExistence type="predicted"/>
<keyword evidence="2" id="KW-0812">Transmembrane</keyword>
<feature type="transmembrane region" description="Helical" evidence="2">
    <location>
        <begin position="101"/>
        <end position="120"/>
    </location>
</feature>
<comment type="caution">
    <text evidence="3">The sequence shown here is derived from an EMBL/GenBank/DDBJ whole genome shotgun (WGS) entry which is preliminary data.</text>
</comment>
<evidence type="ECO:0000256" key="1">
    <source>
        <dbReference type="SAM" id="Coils"/>
    </source>
</evidence>
<evidence type="ECO:0000313" key="3">
    <source>
        <dbReference type="EMBL" id="MPM84646.1"/>
    </source>
</evidence>
<organism evidence="3">
    <name type="scientific">bioreactor metagenome</name>
    <dbReference type="NCBI Taxonomy" id="1076179"/>
    <lineage>
        <taxon>unclassified sequences</taxon>
        <taxon>metagenomes</taxon>
        <taxon>ecological metagenomes</taxon>
    </lineage>
</organism>
<feature type="coiled-coil region" evidence="1">
    <location>
        <begin position="118"/>
        <end position="165"/>
    </location>
</feature>
<gene>
    <name evidence="3" type="ORF">SDC9_131719</name>
</gene>
<keyword evidence="2" id="KW-1133">Transmembrane helix</keyword>
<keyword evidence="2" id="KW-0472">Membrane</keyword>
<accession>A0A645D5K6</accession>
<protein>
    <submittedName>
        <fullName evidence="3">Uncharacterized protein</fullName>
    </submittedName>
</protein>
<dbReference type="Gene3D" id="1.10.10.10">
    <property type="entry name" value="Winged helix-like DNA-binding domain superfamily/Winged helix DNA-binding domain"/>
    <property type="match status" value="1"/>
</dbReference>
<dbReference type="EMBL" id="VSSQ01033139">
    <property type="protein sequence ID" value="MPM84646.1"/>
    <property type="molecule type" value="Genomic_DNA"/>
</dbReference>
<dbReference type="SUPFAM" id="SSF88659">
    <property type="entry name" value="Sigma3 and sigma4 domains of RNA polymerase sigma factors"/>
    <property type="match status" value="1"/>
</dbReference>
<sequence length="336" mass="35736">MLRFFQNKAFREVGSALGISEDAARMRVGRALEKLQERLGARGAAFSIAALGTFLTAEGAIAVPAGLATSITTAALATAAGAAGAASIATPWIKLIAMTKIKVGIVGAVIAAGVVVPWISHQQTLDQLRQENQSLRQEIEQESQLAAENQRLSNALAQVKNAQELSSDQLRDLLRLRNEVGTLRRQTNELHAALPAAASKTGNPSAAADTSAAWVPRDAWAFAGYATPEATYQTVWWAISSGDSNAVLAALHSDARKAFDQNPELIGTIMNRRDYKDIPGYRVLSKMGTDGEALLTVALNAQADQTNAVGTKNALKLVALKKEGDTWKFCGSKDLN</sequence>
<keyword evidence="1" id="KW-0175">Coiled coil</keyword>
<dbReference type="AlphaFoldDB" id="A0A645D5K6"/>
<dbReference type="InterPro" id="IPR013324">
    <property type="entry name" value="RNA_pol_sigma_r3/r4-like"/>
</dbReference>
<name>A0A645D5K6_9ZZZZ</name>
<reference evidence="3" key="1">
    <citation type="submission" date="2019-08" db="EMBL/GenBank/DDBJ databases">
        <authorList>
            <person name="Kucharzyk K."/>
            <person name="Murdoch R.W."/>
            <person name="Higgins S."/>
            <person name="Loffler F."/>
        </authorList>
    </citation>
    <scope>NUCLEOTIDE SEQUENCE</scope>
</reference>
<feature type="transmembrane region" description="Helical" evidence="2">
    <location>
        <begin position="67"/>
        <end position="89"/>
    </location>
</feature>
<feature type="transmembrane region" description="Helical" evidence="2">
    <location>
        <begin position="39"/>
        <end position="61"/>
    </location>
</feature>
<evidence type="ECO:0000256" key="2">
    <source>
        <dbReference type="SAM" id="Phobius"/>
    </source>
</evidence>
<dbReference type="InterPro" id="IPR036388">
    <property type="entry name" value="WH-like_DNA-bd_sf"/>
</dbReference>